<name>A0ABQ1M3G0_9BACT</name>
<protein>
    <recommendedName>
        <fullName evidence="4">DUF3823 domain-containing protein</fullName>
    </recommendedName>
</protein>
<feature type="chain" id="PRO_5045314574" description="DUF3823 domain-containing protein" evidence="1">
    <location>
        <begin position="28"/>
        <end position="241"/>
    </location>
</feature>
<dbReference type="PROSITE" id="PS51257">
    <property type="entry name" value="PROKAR_LIPOPROTEIN"/>
    <property type="match status" value="1"/>
</dbReference>
<dbReference type="RefSeq" id="WP_188462412.1">
    <property type="nucleotide sequence ID" value="NZ_BAABHU010000005.1"/>
</dbReference>
<feature type="signal peptide" evidence="1">
    <location>
        <begin position="1"/>
        <end position="27"/>
    </location>
</feature>
<accession>A0ABQ1M3G0</accession>
<evidence type="ECO:0000256" key="1">
    <source>
        <dbReference type="SAM" id="SignalP"/>
    </source>
</evidence>
<dbReference type="Proteomes" id="UP000636010">
    <property type="component" value="Unassembled WGS sequence"/>
</dbReference>
<keyword evidence="3" id="KW-1185">Reference proteome</keyword>
<organism evidence="2 3">
    <name type="scientific">Marivirga lumbricoides</name>
    <dbReference type="NCBI Taxonomy" id="1046115"/>
    <lineage>
        <taxon>Bacteria</taxon>
        <taxon>Pseudomonadati</taxon>
        <taxon>Bacteroidota</taxon>
        <taxon>Cytophagia</taxon>
        <taxon>Cytophagales</taxon>
        <taxon>Marivirgaceae</taxon>
        <taxon>Marivirga</taxon>
    </lineage>
</organism>
<comment type="caution">
    <text evidence="2">The sequence shown here is derived from an EMBL/GenBank/DDBJ whole genome shotgun (WGS) entry which is preliminary data.</text>
</comment>
<proteinExistence type="predicted"/>
<evidence type="ECO:0008006" key="4">
    <source>
        <dbReference type="Google" id="ProtNLM"/>
    </source>
</evidence>
<keyword evidence="1" id="KW-0732">Signal</keyword>
<gene>
    <name evidence="2" type="ORF">GCM10011506_17440</name>
</gene>
<sequence>MRYNIKYKKAQVILSAPLILLAFILTGCPEPPEFDNTPRIAFESLQFETRTDPDQPNITEDVLSLKLYFEDGDGDLGLRSDEIFDQYRPFFWQKNDENKLIRLNSIDTLPPYNPLDYFTVLEEDDTVIVENELITIADTLYIKRNPRHYNIFIKTFYKPGNEFIEYKWEEAPYYQTFNGRFPILNTEDYDRPINGTLDYDITSLGFRIIFRNYPMFVQAQIWDRAGNKSNIINSDTIQIIQ</sequence>
<dbReference type="EMBL" id="BMEC01000005">
    <property type="protein sequence ID" value="GGC32494.1"/>
    <property type="molecule type" value="Genomic_DNA"/>
</dbReference>
<evidence type="ECO:0000313" key="3">
    <source>
        <dbReference type="Proteomes" id="UP000636010"/>
    </source>
</evidence>
<evidence type="ECO:0000313" key="2">
    <source>
        <dbReference type="EMBL" id="GGC32494.1"/>
    </source>
</evidence>
<reference evidence="3" key="1">
    <citation type="journal article" date="2019" name="Int. J. Syst. Evol. Microbiol.">
        <title>The Global Catalogue of Microorganisms (GCM) 10K type strain sequencing project: providing services to taxonomists for standard genome sequencing and annotation.</title>
        <authorList>
            <consortium name="The Broad Institute Genomics Platform"/>
            <consortium name="The Broad Institute Genome Sequencing Center for Infectious Disease"/>
            <person name="Wu L."/>
            <person name="Ma J."/>
        </authorList>
    </citation>
    <scope>NUCLEOTIDE SEQUENCE [LARGE SCALE GENOMIC DNA]</scope>
    <source>
        <strain evidence="3">CGMCC 1.10832</strain>
    </source>
</reference>